<evidence type="ECO:0000256" key="4">
    <source>
        <dbReference type="ARBA" id="ARBA00022692"/>
    </source>
</evidence>
<name>A0ABM8ZA82_9LACO</name>
<sequence length="613" mass="67466">MRIKWFSLVRITGLILVLTYHFFQTKFTGGFIGVDVFFTFSGFLITALMVDEFVKANDFKLMAFYKRRFYRIVPPLFISVLVVLPLTYLIDHDFVTGIGKQIAAALSFTTNYFEIATSGSYENKFIPHLFVHTWSLAVEMHFYIIWGIIAFIIAKISRRYSQDISSVAVFRSLLAAVATILAIGSFMTMALGAIGLKDFSPVYFSSVTHSFPFFIGCVLGVMTGIKNHIPAYKRVTARVNAPIAAGIMAVSFMPLISLGYVMNFDSIVTYQGGMVLAAVLAGTMIYGARLLHDHTPNINEPRWATFLADVSYSVYLYHWPLYVIFSHMMPNTMAAIVTTIVSIILSAISYYILEPVIAGKEAHAFGQTFTWQQLQWPVLIVAAVLTVNLGAVVKSAPQVSSLEQSLWVGGIYQDVDKITTTHDAVLAAVAPKGKDGAVKGIPAGVSIIGDSVTLGTRTYLGAHVANSSIDAEGDRTMNLAYQVMMNQQRSHILREYVVICIGTNALDDYAVQTTKLVNDLAPGHKLIFMTPYNQHATASWNSTKSAVLERQLAKKYNFITIADWDKAAAANPAIFQGTDGVHFAGRHAGDVLYAQVMNQGLKEAKDKPAKPGK</sequence>
<feature type="transmembrane region" description="Helical" evidence="8">
    <location>
        <begin position="333"/>
        <end position="353"/>
    </location>
</feature>
<evidence type="ECO:0000256" key="3">
    <source>
        <dbReference type="ARBA" id="ARBA00022679"/>
    </source>
</evidence>
<dbReference type="Gene3D" id="3.40.50.1110">
    <property type="entry name" value="SGNH hydrolase"/>
    <property type="match status" value="1"/>
</dbReference>
<evidence type="ECO:0000256" key="5">
    <source>
        <dbReference type="ARBA" id="ARBA00022989"/>
    </source>
</evidence>
<dbReference type="InterPro" id="IPR050879">
    <property type="entry name" value="Acyltransferase_3"/>
</dbReference>
<dbReference type="InterPro" id="IPR002656">
    <property type="entry name" value="Acyl_transf_3_dom"/>
</dbReference>
<comment type="subcellular location">
    <subcellularLocation>
        <location evidence="1">Cell membrane</location>
        <topology evidence="1">Multi-pass membrane protein</topology>
    </subcellularLocation>
</comment>
<feature type="transmembrane region" description="Helical" evidence="8">
    <location>
        <begin position="202"/>
        <end position="222"/>
    </location>
</feature>
<keyword evidence="11" id="KW-1185">Reference proteome</keyword>
<gene>
    <name evidence="10" type="primary">oatA_1</name>
    <name evidence="10" type="ORF">WGH24286_00037</name>
</gene>
<dbReference type="PANTHER" id="PTHR23028:SF53">
    <property type="entry name" value="ACYL_TRANSF_3 DOMAIN-CONTAINING PROTEIN"/>
    <property type="match status" value="1"/>
</dbReference>
<evidence type="ECO:0000256" key="8">
    <source>
        <dbReference type="SAM" id="Phobius"/>
    </source>
</evidence>
<reference evidence="10 11" key="1">
    <citation type="submission" date="2021-11" db="EMBL/GenBank/DDBJ databases">
        <authorList>
            <person name="Depoorter E."/>
        </authorList>
    </citation>
    <scope>NUCLEOTIDE SEQUENCE [LARGE SCALE GENOMIC DNA]</scope>
    <source>
        <strain evidence="10 11">LMG 24286</strain>
    </source>
</reference>
<feature type="transmembrane region" description="Helical" evidence="8">
    <location>
        <begin position="303"/>
        <end position="321"/>
    </location>
</feature>
<evidence type="ECO:0000313" key="11">
    <source>
        <dbReference type="Proteomes" id="UP000789719"/>
    </source>
</evidence>
<feature type="transmembrane region" description="Helical" evidence="8">
    <location>
        <begin position="173"/>
        <end position="196"/>
    </location>
</feature>
<dbReference type="RefSeq" id="WP_230097757.1">
    <property type="nucleotide sequence ID" value="NZ_CAKKNT010000001.1"/>
</dbReference>
<feature type="transmembrane region" description="Helical" evidence="8">
    <location>
        <begin position="129"/>
        <end position="153"/>
    </location>
</feature>
<feature type="transmembrane region" description="Helical" evidence="8">
    <location>
        <begin position="29"/>
        <end position="48"/>
    </location>
</feature>
<organism evidence="10 11">
    <name type="scientific">Periweissella ghanensis</name>
    <dbReference type="NCBI Taxonomy" id="467997"/>
    <lineage>
        <taxon>Bacteria</taxon>
        <taxon>Bacillati</taxon>
        <taxon>Bacillota</taxon>
        <taxon>Bacilli</taxon>
        <taxon>Lactobacillales</taxon>
        <taxon>Lactobacillaceae</taxon>
        <taxon>Periweissella</taxon>
    </lineage>
</organism>
<accession>A0ABM8ZA82</accession>
<dbReference type="GO" id="GO:0016746">
    <property type="term" value="F:acyltransferase activity"/>
    <property type="evidence" value="ECO:0007669"/>
    <property type="project" value="UniProtKB-KW"/>
</dbReference>
<keyword evidence="3 10" id="KW-0808">Transferase</keyword>
<dbReference type="SUPFAM" id="SSF52266">
    <property type="entry name" value="SGNH hydrolase"/>
    <property type="match status" value="1"/>
</dbReference>
<dbReference type="InterPro" id="IPR036514">
    <property type="entry name" value="SGNH_hydro_sf"/>
</dbReference>
<dbReference type="EC" id="2.3.1.-" evidence="10"/>
<dbReference type="PANTHER" id="PTHR23028">
    <property type="entry name" value="ACETYLTRANSFERASE"/>
    <property type="match status" value="1"/>
</dbReference>
<feature type="transmembrane region" description="Helical" evidence="8">
    <location>
        <begin position="374"/>
        <end position="393"/>
    </location>
</feature>
<feature type="transmembrane region" description="Helical" evidence="8">
    <location>
        <begin position="243"/>
        <end position="262"/>
    </location>
</feature>
<proteinExistence type="predicted"/>
<keyword evidence="2" id="KW-1003">Cell membrane</keyword>
<evidence type="ECO:0000256" key="1">
    <source>
        <dbReference type="ARBA" id="ARBA00004651"/>
    </source>
</evidence>
<evidence type="ECO:0000313" key="10">
    <source>
        <dbReference type="EMBL" id="CAH0417625.1"/>
    </source>
</evidence>
<dbReference type="Pfam" id="PF01757">
    <property type="entry name" value="Acyl_transf_3"/>
    <property type="match status" value="1"/>
</dbReference>
<dbReference type="Proteomes" id="UP000789719">
    <property type="component" value="Unassembled WGS sequence"/>
</dbReference>
<keyword evidence="4 8" id="KW-0812">Transmembrane</keyword>
<feature type="transmembrane region" description="Helical" evidence="8">
    <location>
        <begin position="7"/>
        <end position="23"/>
    </location>
</feature>
<feature type="transmembrane region" description="Helical" evidence="8">
    <location>
        <begin position="268"/>
        <end position="291"/>
    </location>
</feature>
<feature type="domain" description="Acyltransferase 3" evidence="9">
    <location>
        <begin position="4"/>
        <end position="349"/>
    </location>
</feature>
<evidence type="ECO:0000256" key="7">
    <source>
        <dbReference type="ARBA" id="ARBA00023315"/>
    </source>
</evidence>
<keyword evidence="5 8" id="KW-1133">Transmembrane helix</keyword>
<comment type="caution">
    <text evidence="10">The sequence shown here is derived from an EMBL/GenBank/DDBJ whole genome shotgun (WGS) entry which is preliminary data.</text>
</comment>
<protein>
    <submittedName>
        <fullName evidence="10">O-acetyltransferase OatA</fullName>
        <ecNumber evidence="10">2.3.1.-</ecNumber>
    </submittedName>
</protein>
<feature type="transmembrane region" description="Helical" evidence="8">
    <location>
        <begin position="69"/>
        <end position="90"/>
    </location>
</feature>
<keyword evidence="7 10" id="KW-0012">Acyltransferase</keyword>
<evidence type="ECO:0000256" key="6">
    <source>
        <dbReference type="ARBA" id="ARBA00023136"/>
    </source>
</evidence>
<evidence type="ECO:0000259" key="9">
    <source>
        <dbReference type="Pfam" id="PF01757"/>
    </source>
</evidence>
<evidence type="ECO:0000256" key="2">
    <source>
        <dbReference type="ARBA" id="ARBA00022475"/>
    </source>
</evidence>
<keyword evidence="6 8" id="KW-0472">Membrane</keyword>
<dbReference type="EMBL" id="CAKKNT010000001">
    <property type="protein sequence ID" value="CAH0417625.1"/>
    <property type="molecule type" value="Genomic_DNA"/>
</dbReference>